<gene>
    <name evidence="1" type="ORF">L1987_64881</name>
</gene>
<organism evidence="1 2">
    <name type="scientific">Smallanthus sonchifolius</name>
    <dbReference type="NCBI Taxonomy" id="185202"/>
    <lineage>
        <taxon>Eukaryota</taxon>
        <taxon>Viridiplantae</taxon>
        <taxon>Streptophyta</taxon>
        <taxon>Embryophyta</taxon>
        <taxon>Tracheophyta</taxon>
        <taxon>Spermatophyta</taxon>
        <taxon>Magnoliopsida</taxon>
        <taxon>eudicotyledons</taxon>
        <taxon>Gunneridae</taxon>
        <taxon>Pentapetalae</taxon>
        <taxon>asterids</taxon>
        <taxon>campanulids</taxon>
        <taxon>Asterales</taxon>
        <taxon>Asteraceae</taxon>
        <taxon>Asteroideae</taxon>
        <taxon>Heliantheae alliance</taxon>
        <taxon>Millerieae</taxon>
        <taxon>Smallanthus</taxon>
    </lineage>
</organism>
<keyword evidence="2" id="KW-1185">Reference proteome</keyword>
<reference evidence="2" key="1">
    <citation type="journal article" date="2022" name="Mol. Ecol. Resour.">
        <title>The genomes of chicory, endive, great burdock and yacon provide insights into Asteraceae palaeo-polyploidization history and plant inulin production.</title>
        <authorList>
            <person name="Fan W."/>
            <person name="Wang S."/>
            <person name="Wang H."/>
            <person name="Wang A."/>
            <person name="Jiang F."/>
            <person name="Liu H."/>
            <person name="Zhao H."/>
            <person name="Xu D."/>
            <person name="Zhang Y."/>
        </authorList>
    </citation>
    <scope>NUCLEOTIDE SEQUENCE [LARGE SCALE GENOMIC DNA]</scope>
    <source>
        <strain evidence="2">cv. Yunnan</strain>
    </source>
</reference>
<proteinExistence type="predicted"/>
<comment type="caution">
    <text evidence="1">The sequence shown here is derived from an EMBL/GenBank/DDBJ whole genome shotgun (WGS) entry which is preliminary data.</text>
</comment>
<evidence type="ECO:0000313" key="2">
    <source>
        <dbReference type="Proteomes" id="UP001056120"/>
    </source>
</evidence>
<accession>A0ACB9BST7</accession>
<reference evidence="1 2" key="2">
    <citation type="journal article" date="2022" name="Mol. Ecol. Resour.">
        <title>The genomes of chicory, endive, great burdock and yacon provide insights into Asteraceae paleo-polyploidization history and plant inulin production.</title>
        <authorList>
            <person name="Fan W."/>
            <person name="Wang S."/>
            <person name="Wang H."/>
            <person name="Wang A."/>
            <person name="Jiang F."/>
            <person name="Liu H."/>
            <person name="Zhao H."/>
            <person name="Xu D."/>
            <person name="Zhang Y."/>
        </authorList>
    </citation>
    <scope>NUCLEOTIDE SEQUENCE [LARGE SCALE GENOMIC DNA]</scope>
    <source>
        <strain evidence="2">cv. Yunnan</strain>
        <tissue evidence="1">Leaves</tissue>
    </source>
</reference>
<protein>
    <submittedName>
        <fullName evidence="1">Uncharacterized protein</fullName>
    </submittedName>
</protein>
<name>A0ACB9BST7_9ASTR</name>
<sequence length="311" mass="34234">MVFFISGLLHLVVRYLMRPTNRDPDEDSLLSDFTPNSSCSPIVLVLESESIETSREIISSSIQRVSSHLSNEEFEFEKGEMGKEDEKNKEKVVTIKLGKFRNVEDGCGGGEGSIEKQTIDGRRCYSMGYFEYVMNENSSLQVPIKTQVKKQASKKSSLPITPSHRPAMSECGGDSRIDFKGIEVLGGETGGGGGANGKSKRGSFSVSNIWLRGKKEKGNSFVGATIGPSSRGSFSLGYPVNMDALKLDMRASSELEIGRWEDDQEIQISQSLDPPLVDASNPPSFARRSLHWLMGWQQIKVVQSSTSTNFI</sequence>
<dbReference type="EMBL" id="CM042039">
    <property type="protein sequence ID" value="KAI3725106.1"/>
    <property type="molecule type" value="Genomic_DNA"/>
</dbReference>
<evidence type="ECO:0000313" key="1">
    <source>
        <dbReference type="EMBL" id="KAI3725106.1"/>
    </source>
</evidence>
<dbReference type="Proteomes" id="UP001056120">
    <property type="component" value="Linkage Group LG22"/>
</dbReference>